<proteinExistence type="predicted"/>
<dbReference type="Proteomes" id="UP000823611">
    <property type="component" value="Unassembled WGS sequence"/>
</dbReference>
<keyword evidence="2" id="KW-0812">Transmembrane</keyword>
<organism evidence="4 5">
    <name type="scientific">Candidatus Fimicola merdigallinarum</name>
    <dbReference type="NCBI Taxonomy" id="2840819"/>
    <lineage>
        <taxon>Bacteria</taxon>
        <taxon>Bacillati</taxon>
        <taxon>Bacillota</taxon>
        <taxon>Clostridia</taxon>
        <taxon>Lachnospirales</taxon>
        <taxon>Lachnospiraceae</taxon>
        <taxon>Lachnospiraceae incertae sedis</taxon>
        <taxon>Candidatus Fimicola</taxon>
    </lineage>
</organism>
<accession>A0A9D9H3F6</accession>
<protein>
    <submittedName>
        <fullName evidence="4">VanW family protein</fullName>
    </submittedName>
</protein>
<dbReference type="Pfam" id="PF12229">
    <property type="entry name" value="PG_binding_4"/>
    <property type="match status" value="1"/>
</dbReference>
<dbReference type="InterPro" id="IPR007391">
    <property type="entry name" value="Vancomycin_resist_VanW"/>
</dbReference>
<keyword evidence="1" id="KW-0732">Signal</keyword>
<dbReference type="PROSITE" id="PS51109">
    <property type="entry name" value="G5"/>
    <property type="match status" value="1"/>
</dbReference>
<feature type="transmembrane region" description="Helical" evidence="2">
    <location>
        <begin position="20"/>
        <end position="40"/>
    </location>
</feature>
<evidence type="ECO:0000313" key="5">
    <source>
        <dbReference type="Proteomes" id="UP000823611"/>
    </source>
</evidence>
<name>A0A9D9H3F6_9FIRM</name>
<dbReference type="PANTHER" id="PTHR35788:SF1">
    <property type="entry name" value="EXPORTED PROTEIN"/>
    <property type="match status" value="1"/>
</dbReference>
<comment type="caution">
    <text evidence="4">The sequence shown here is derived from an EMBL/GenBank/DDBJ whole genome shotgun (WGS) entry which is preliminary data.</text>
</comment>
<gene>
    <name evidence="4" type="ORF">IAC55_04595</name>
</gene>
<dbReference type="Pfam" id="PF07501">
    <property type="entry name" value="G5"/>
    <property type="match status" value="1"/>
</dbReference>
<evidence type="ECO:0000256" key="2">
    <source>
        <dbReference type="SAM" id="Phobius"/>
    </source>
</evidence>
<evidence type="ECO:0000256" key="1">
    <source>
        <dbReference type="ARBA" id="ARBA00022729"/>
    </source>
</evidence>
<evidence type="ECO:0000259" key="3">
    <source>
        <dbReference type="PROSITE" id="PS51109"/>
    </source>
</evidence>
<evidence type="ECO:0000313" key="4">
    <source>
        <dbReference type="EMBL" id="MBO8434584.1"/>
    </source>
</evidence>
<keyword evidence="2" id="KW-0472">Membrane</keyword>
<dbReference type="EMBL" id="JADIMX010000086">
    <property type="protein sequence ID" value="MBO8434584.1"/>
    <property type="molecule type" value="Genomic_DNA"/>
</dbReference>
<keyword evidence="2" id="KW-1133">Transmembrane helix</keyword>
<dbReference type="PANTHER" id="PTHR35788">
    <property type="entry name" value="EXPORTED PROTEIN-RELATED"/>
    <property type="match status" value="1"/>
</dbReference>
<dbReference type="AlphaFoldDB" id="A0A9D9H3F6"/>
<dbReference type="InterPro" id="IPR011098">
    <property type="entry name" value="G5_dom"/>
</dbReference>
<reference evidence="4" key="2">
    <citation type="journal article" date="2021" name="PeerJ">
        <title>Extensive microbial diversity within the chicken gut microbiome revealed by metagenomics and culture.</title>
        <authorList>
            <person name="Gilroy R."/>
            <person name="Ravi A."/>
            <person name="Getino M."/>
            <person name="Pursley I."/>
            <person name="Horton D.L."/>
            <person name="Alikhan N.F."/>
            <person name="Baker D."/>
            <person name="Gharbi K."/>
            <person name="Hall N."/>
            <person name="Watson M."/>
            <person name="Adriaenssens E.M."/>
            <person name="Foster-Nyarko E."/>
            <person name="Jarju S."/>
            <person name="Secka A."/>
            <person name="Antonio M."/>
            <person name="Oren A."/>
            <person name="Chaudhuri R.R."/>
            <person name="La Ragione R."/>
            <person name="Hildebrand F."/>
            <person name="Pallen M.J."/>
        </authorList>
    </citation>
    <scope>NUCLEOTIDE SEQUENCE</scope>
    <source>
        <strain evidence="4">F6-4510</strain>
    </source>
</reference>
<reference evidence="4" key="1">
    <citation type="submission" date="2020-10" db="EMBL/GenBank/DDBJ databases">
        <authorList>
            <person name="Gilroy R."/>
        </authorList>
    </citation>
    <scope>NUCLEOTIDE SEQUENCE</scope>
    <source>
        <strain evidence="4">F6-4510</strain>
    </source>
</reference>
<dbReference type="SMART" id="SM01208">
    <property type="entry name" value="G5"/>
    <property type="match status" value="1"/>
</dbReference>
<dbReference type="Gene3D" id="2.20.230.10">
    <property type="entry name" value="Resuscitation-promoting factor rpfb"/>
    <property type="match status" value="1"/>
</dbReference>
<dbReference type="InterPro" id="IPR052913">
    <property type="entry name" value="Glycopeptide_resist_protein"/>
</dbReference>
<dbReference type="InterPro" id="IPR022029">
    <property type="entry name" value="YoaR-like_PG-bd"/>
</dbReference>
<dbReference type="Pfam" id="PF04294">
    <property type="entry name" value="VanW"/>
    <property type="match status" value="1"/>
</dbReference>
<sequence>MGRRADAKQEKTNKKINIKIVVLIVFLVALASGGIFYYTYKKNYEEMVKAVEVNTIYNGISVSGIDLSGKTQEEALETLLNELEIPLESQRLDITDNDRRYEYTFSHFGARYDIEDAVKKAYELGRSGELRARYKEIKKYAESGIDIAPQYSYDESYITNILTELKPQFDVPAKNSVLTRANGVFTATDEQSGYELDIESTASKIKAQLDTVQAGEVIAETKELLPTITKEENMKATTLIGSYSTSFTNGPGSEGRNENLRLACASVNGTLIAPGQVFSMNATLGPQTYANGYKDAGVYVNGKVEQGVGGGVCQVTTTLYNAVINAELDIVERSNHSLTVAYVPMGMDAAIAGTYKDLKFKNSTDYPVYLEAYLSGNKIITNVYGNEIHGSGHTVKYVTEYVGSIPKPAEKVTNDPNLPEGERVVTYTGKVGHKVNTYKVVYENGQEVSRKLFNTSTYRATADEVKVGTKKVETAPAETTTAEATTES</sequence>
<feature type="domain" description="G5" evidence="3">
    <location>
        <begin position="392"/>
        <end position="471"/>
    </location>
</feature>